<evidence type="ECO:0000313" key="1">
    <source>
        <dbReference type="EMBL" id="KZT63545.1"/>
    </source>
</evidence>
<protein>
    <submittedName>
        <fullName evidence="1">Uncharacterized protein</fullName>
    </submittedName>
</protein>
<dbReference type="Proteomes" id="UP000076727">
    <property type="component" value="Unassembled WGS sequence"/>
</dbReference>
<sequence>MKTEEDQWMVHNIEPFALVDSQGPEFARDVRQSASLWTNMFIYMRRTAERKISDKAADVRARRAVANIVGFAAKLDPQLLLQGTRSAEGIRRAVHPSGLVCRTRRRGPACRLHGGHHQAAHPDPLLLRQGDQRIWGRRAAPRAPPAAARTAYAADARAHRPAHARAAAAERVGADGHPPAGRARLPRGRGLLRRELLAHVVRAGDAGEAPRRVRPPGVRPPCEYHVRQVCTDGVLRRGLREEGLEGPQTCLRARRP</sequence>
<gene>
    <name evidence="1" type="ORF">DAEQUDRAFT_760421</name>
</gene>
<name>A0A165KT24_9APHY</name>
<accession>A0A165KT24</accession>
<reference evidence="1 2" key="1">
    <citation type="journal article" date="2016" name="Mol. Biol. Evol.">
        <title>Comparative Genomics of Early-Diverging Mushroom-Forming Fungi Provides Insights into the Origins of Lignocellulose Decay Capabilities.</title>
        <authorList>
            <person name="Nagy L.G."/>
            <person name="Riley R."/>
            <person name="Tritt A."/>
            <person name="Adam C."/>
            <person name="Daum C."/>
            <person name="Floudas D."/>
            <person name="Sun H."/>
            <person name="Yadav J.S."/>
            <person name="Pangilinan J."/>
            <person name="Larsson K.H."/>
            <person name="Matsuura K."/>
            <person name="Barry K."/>
            <person name="Labutti K."/>
            <person name="Kuo R."/>
            <person name="Ohm R.A."/>
            <person name="Bhattacharya S.S."/>
            <person name="Shirouzu T."/>
            <person name="Yoshinaga Y."/>
            <person name="Martin F.M."/>
            <person name="Grigoriev I.V."/>
            <person name="Hibbett D.S."/>
        </authorList>
    </citation>
    <scope>NUCLEOTIDE SEQUENCE [LARGE SCALE GENOMIC DNA]</scope>
    <source>
        <strain evidence="1 2">L-15889</strain>
    </source>
</reference>
<dbReference type="EMBL" id="KV429174">
    <property type="protein sequence ID" value="KZT63545.1"/>
    <property type="molecule type" value="Genomic_DNA"/>
</dbReference>
<keyword evidence="2" id="KW-1185">Reference proteome</keyword>
<dbReference type="AlphaFoldDB" id="A0A165KT24"/>
<dbReference type="OrthoDB" id="432970at2759"/>
<proteinExistence type="predicted"/>
<organism evidence="1 2">
    <name type="scientific">Daedalea quercina L-15889</name>
    <dbReference type="NCBI Taxonomy" id="1314783"/>
    <lineage>
        <taxon>Eukaryota</taxon>
        <taxon>Fungi</taxon>
        <taxon>Dikarya</taxon>
        <taxon>Basidiomycota</taxon>
        <taxon>Agaricomycotina</taxon>
        <taxon>Agaricomycetes</taxon>
        <taxon>Polyporales</taxon>
        <taxon>Fomitopsis</taxon>
    </lineage>
</organism>
<evidence type="ECO:0000313" key="2">
    <source>
        <dbReference type="Proteomes" id="UP000076727"/>
    </source>
</evidence>